<keyword evidence="1" id="KW-1133">Transmembrane helix</keyword>
<proteinExistence type="predicted"/>
<protein>
    <submittedName>
        <fullName evidence="3">Integral membrane protein</fullName>
    </submittedName>
</protein>
<dbReference type="AlphaFoldDB" id="A0A8H3W8T6"/>
<evidence type="ECO:0000313" key="3">
    <source>
        <dbReference type="EMBL" id="KAF0320297.1"/>
    </source>
</evidence>
<feature type="transmembrane region" description="Helical" evidence="1">
    <location>
        <begin position="145"/>
        <end position="164"/>
    </location>
</feature>
<sequence>MASRILHPGASPLLLAPLLSSTCTLLYAHDQHFFLSLFNHPTVRNQSKPLINPYYKEFFSRGLPIVLSFLAVSAGTALANLRLNQTLLQTKGTFWWYATGAGLSLGHLAYVPFIAPHVQTLVDRKEGEDMNEALDKWLVVNWRRMLTVDLGAWVAFGVAVLGTLENL</sequence>
<evidence type="ECO:0000256" key="1">
    <source>
        <dbReference type="SAM" id="Phobius"/>
    </source>
</evidence>
<comment type="caution">
    <text evidence="3">The sequence shown here is derived from an EMBL/GenBank/DDBJ whole genome shotgun (WGS) entry which is preliminary data.</text>
</comment>
<reference evidence="3 4" key="1">
    <citation type="submission" date="2019-12" db="EMBL/GenBank/DDBJ databases">
        <title>A genome sequence resource for the geographically widespread anthracnose pathogen Colletotrichum asianum.</title>
        <authorList>
            <person name="Meng Y."/>
        </authorList>
    </citation>
    <scope>NUCLEOTIDE SEQUENCE [LARGE SCALE GENOMIC DNA]</scope>
    <source>
        <strain evidence="3 4">ICMP 18580</strain>
    </source>
</reference>
<feature type="chain" id="PRO_5034576406" evidence="2">
    <location>
        <begin position="29"/>
        <end position="167"/>
    </location>
</feature>
<dbReference type="OrthoDB" id="1523883at2759"/>
<keyword evidence="1" id="KW-0812">Transmembrane</keyword>
<keyword evidence="1" id="KW-0472">Membrane</keyword>
<feature type="transmembrane region" description="Helical" evidence="1">
    <location>
        <begin position="62"/>
        <end position="82"/>
    </location>
</feature>
<feature type="signal peptide" evidence="2">
    <location>
        <begin position="1"/>
        <end position="28"/>
    </location>
</feature>
<name>A0A8H3W8T6_9PEZI</name>
<gene>
    <name evidence="3" type="ORF">GQ607_012393</name>
</gene>
<keyword evidence="4" id="KW-1185">Reference proteome</keyword>
<dbReference type="Proteomes" id="UP000434172">
    <property type="component" value="Unassembled WGS sequence"/>
</dbReference>
<feature type="transmembrane region" description="Helical" evidence="1">
    <location>
        <begin position="94"/>
        <end position="115"/>
    </location>
</feature>
<accession>A0A8H3W8T6</accession>
<keyword evidence="2" id="KW-0732">Signal</keyword>
<evidence type="ECO:0000313" key="4">
    <source>
        <dbReference type="Proteomes" id="UP000434172"/>
    </source>
</evidence>
<dbReference type="EMBL" id="WOWK01000084">
    <property type="protein sequence ID" value="KAF0320297.1"/>
    <property type="molecule type" value="Genomic_DNA"/>
</dbReference>
<organism evidence="3 4">
    <name type="scientific">Colletotrichum asianum</name>
    <dbReference type="NCBI Taxonomy" id="702518"/>
    <lineage>
        <taxon>Eukaryota</taxon>
        <taxon>Fungi</taxon>
        <taxon>Dikarya</taxon>
        <taxon>Ascomycota</taxon>
        <taxon>Pezizomycotina</taxon>
        <taxon>Sordariomycetes</taxon>
        <taxon>Hypocreomycetidae</taxon>
        <taxon>Glomerellales</taxon>
        <taxon>Glomerellaceae</taxon>
        <taxon>Colletotrichum</taxon>
        <taxon>Colletotrichum gloeosporioides species complex</taxon>
    </lineage>
</organism>
<evidence type="ECO:0000256" key="2">
    <source>
        <dbReference type="SAM" id="SignalP"/>
    </source>
</evidence>